<proteinExistence type="predicted"/>
<feature type="chain" id="PRO_5045246841" description="Copper chaperone PCu(A)C" evidence="2">
    <location>
        <begin position="18"/>
        <end position="297"/>
    </location>
</feature>
<dbReference type="RefSeq" id="WP_220168610.1">
    <property type="nucleotide sequence ID" value="NZ_JAIBOA010000015.1"/>
</dbReference>
<comment type="caution">
    <text evidence="3">The sequence shown here is derived from an EMBL/GenBank/DDBJ whole genome shotgun (WGS) entry which is preliminary data.</text>
</comment>
<dbReference type="Gene3D" id="2.60.40.1890">
    <property type="entry name" value="PCu(A)C copper chaperone"/>
    <property type="match status" value="1"/>
</dbReference>
<evidence type="ECO:0000256" key="1">
    <source>
        <dbReference type="SAM" id="MobiDB-lite"/>
    </source>
</evidence>
<gene>
    <name evidence="3" type="ORF">K1Y72_23625</name>
</gene>
<dbReference type="InterPro" id="IPR036182">
    <property type="entry name" value="PCuAC_sf"/>
</dbReference>
<evidence type="ECO:0000313" key="3">
    <source>
        <dbReference type="EMBL" id="MBW8485389.1"/>
    </source>
</evidence>
<keyword evidence="4" id="KW-1185">Reference proteome</keyword>
<feature type="region of interest" description="Disordered" evidence="1">
    <location>
        <begin position="241"/>
        <end position="297"/>
    </location>
</feature>
<feature type="region of interest" description="Disordered" evidence="1">
    <location>
        <begin position="103"/>
        <end position="203"/>
    </location>
</feature>
<feature type="compositionally biased region" description="Low complexity" evidence="1">
    <location>
        <begin position="170"/>
        <end position="183"/>
    </location>
</feature>
<accession>A0ABS7FY81</accession>
<feature type="compositionally biased region" description="Low complexity" evidence="1">
    <location>
        <begin position="123"/>
        <end position="133"/>
    </location>
</feature>
<organism evidence="3 4">
    <name type="scientific">Actinomadura parmotrematis</name>
    <dbReference type="NCBI Taxonomy" id="2864039"/>
    <lineage>
        <taxon>Bacteria</taxon>
        <taxon>Bacillati</taxon>
        <taxon>Actinomycetota</taxon>
        <taxon>Actinomycetes</taxon>
        <taxon>Streptosporangiales</taxon>
        <taxon>Thermomonosporaceae</taxon>
        <taxon>Actinomadura</taxon>
    </lineage>
</organism>
<feature type="compositionally biased region" description="Low complexity" evidence="1">
    <location>
        <begin position="143"/>
        <end position="153"/>
    </location>
</feature>
<evidence type="ECO:0000256" key="2">
    <source>
        <dbReference type="SAM" id="SignalP"/>
    </source>
</evidence>
<reference evidence="3 4" key="1">
    <citation type="submission" date="2021-07" db="EMBL/GenBank/DDBJ databases">
        <title>Actinomadura sp. PM05-2 isolated from lichen.</title>
        <authorList>
            <person name="Somphong A."/>
            <person name="Phongsopitanun W."/>
            <person name="Tanasupawat S."/>
            <person name="Peongsungnone V."/>
        </authorList>
    </citation>
    <scope>NUCLEOTIDE SEQUENCE [LARGE SCALE GENOMIC DNA]</scope>
    <source>
        <strain evidence="3 4">PM05-2</strain>
    </source>
</reference>
<dbReference type="Proteomes" id="UP000774570">
    <property type="component" value="Unassembled WGS sequence"/>
</dbReference>
<feature type="compositionally biased region" description="Low complexity" evidence="1">
    <location>
        <begin position="243"/>
        <end position="270"/>
    </location>
</feature>
<protein>
    <recommendedName>
        <fullName evidence="5">Copper chaperone PCu(A)C</fullName>
    </recommendedName>
</protein>
<name>A0ABS7FY81_9ACTN</name>
<evidence type="ECO:0008006" key="5">
    <source>
        <dbReference type="Google" id="ProtNLM"/>
    </source>
</evidence>
<sequence>MAALAFAGALAIAPVISGCGAGSEPQTAAPTQLTDAVNVSVPKDHPKIDVRNLFLLGPQPGQKLAAGASVPLYATIINQVKGQADKLVAVRAAGFADVKISGGGLALPAAQPDGTGTATRLLGSASPEPSASPSKKDKKDKAGASASPSASPEITGAGATPSGEPAPHGSATAASSNTPSPNTAGGGNAATPQPSGGQQSPLVVLTGLDRELIGGETVQVTLQFASAGSTTVSVPVIPQQGEYATYPPAPGASASPAASPSESGTATPSAGESGTASPEPTASRDGASPSTTPTTGG</sequence>
<feature type="compositionally biased region" description="Low complexity" evidence="1">
    <location>
        <begin position="288"/>
        <end position="297"/>
    </location>
</feature>
<dbReference type="EMBL" id="JAIBOA010000015">
    <property type="protein sequence ID" value="MBW8485389.1"/>
    <property type="molecule type" value="Genomic_DNA"/>
</dbReference>
<feature type="compositionally biased region" description="Polar residues" evidence="1">
    <location>
        <begin position="190"/>
        <end position="201"/>
    </location>
</feature>
<keyword evidence="2" id="KW-0732">Signal</keyword>
<evidence type="ECO:0000313" key="4">
    <source>
        <dbReference type="Proteomes" id="UP000774570"/>
    </source>
</evidence>
<feature type="signal peptide" evidence="2">
    <location>
        <begin position="1"/>
        <end position="17"/>
    </location>
</feature>